<dbReference type="EMBL" id="JBBWWR010000003">
    <property type="protein sequence ID" value="KAK8968941.1"/>
    <property type="molecule type" value="Genomic_DNA"/>
</dbReference>
<evidence type="ECO:0000313" key="1">
    <source>
        <dbReference type="EMBL" id="KAK8968941.1"/>
    </source>
</evidence>
<comment type="caution">
    <text evidence="1">The sequence shown here is derived from an EMBL/GenBank/DDBJ whole genome shotgun (WGS) entry which is preliminary data.</text>
</comment>
<sequence>MSVSYIENILNKTSLGHFVKKYTSNAEGYQLLRSFESRLYSAARSASEAKSGDNRGISDVKPKIIDESAEKSKIWKLAEINEPSQCCSLRLPDNLLAVKPMIYGRGPMPAGIRMVSMVLPDGRLGYVLPWLKLFSHGFGLFAREICPGQREESLNPPKSPTQLENLPSLDENFSPSCFSLSTICERYSREPLAPWGPRYKVTGKPSRV</sequence>
<evidence type="ECO:0000313" key="2">
    <source>
        <dbReference type="Proteomes" id="UP001412067"/>
    </source>
</evidence>
<organism evidence="1 2">
    <name type="scientific">Platanthera guangdongensis</name>
    <dbReference type="NCBI Taxonomy" id="2320717"/>
    <lineage>
        <taxon>Eukaryota</taxon>
        <taxon>Viridiplantae</taxon>
        <taxon>Streptophyta</taxon>
        <taxon>Embryophyta</taxon>
        <taxon>Tracheophyta</taxon>
        <taxon>Spermatophyta</taxon>
        <taxon>Magnoliopsida</taxon>
        <taxon>Liliopsida</taxon>
        <taxon>Asparagales</taxon>
        <taxon>Orchidaceae</taxon>
        <taxon>Orchidoideae</taxon>
        <taxon>Orchideae</taxon>
        <taxon>Orchidinae</taxon>
        <taxon>Platanthera</taxon>
    </lineage>
</organism>
<dbReference type="Proteomes" id="UP001412067">
    <property type="component" value="Unassembled WGS sequence"/>
</dbReference>
<proteinExistence type="predicted"/>
<dbReference type="PANTHER" id="PTHR44083">
    <property type="entry name" value="TOPLESS-RELATED PROTEIN 1-RELATED"/>
    <property type="match status" value="1"/>
</dbReference>
<accession>A0ABR2MXW8</accession>
<keyword evidence="2" id="KW-1185">Reference proteome</keyword>
<reference evidence="1 2" key="1">
    <citation type="journal article" date="2022" name="Nat. Plants">
        <title>Genomes of leafy and leafless Platanthera orchids illuminate the evolution of mycoheterotrophy.</title>
        <authorList>
            <person name="Li M.H."/>
            <person name="Liu K.W."/>
            <person name="Li Z."/>
            <person name="Lu H.C."/>
            <person name="Ye Q.L."/>
            <person name="Zhang D."/>
            <person name="Wang J.Y."/>
            <person name="Li Y.F."/>
            <person name="Zhong Z.M."/>
            <person name="Liu X."/>
            <person name="Yu X."/>
            <person name="Liu D.K."/>
            <person name="Tu X.D."/>
            <person name="Liu B."/>
            <person name="Hao Y."/>
            <person name="Liao X.Y."/>
            <person name="Jiang Y.T."/>
            <person name="Sun W.H."/>
            <person name="Chen J."/>
            <person name="Chen Y.Q."/>
            <person name="Ai Y."/>
            <person name="Zhai J.W."/>
            <person name="Wu S.S."/>
            <person name="Zhou Z."/>
            <person name="Hsiao Y.Y."/>
            <person name="Wu W.L."/>
            <person name="Chen Y.Y."/>
            <person name="Lin Y.F."/>
            <person name="Hsu J.L."/>
            <person name="Li C.Y."/>
            <person name="Wang Z.W."/>
            <person name="Zhao X."/>
            <person name="Zhong W.Y."/>
            <person name="Ma X.K."/>
            <person name="Ma L."/>
            <person name="Huang J."/>
            <person name="Chen G.Z."/>
            <person name="Huang M.Z."/>
            <person name="Huang L."/>
            <person name="Peng D.H."/>
            <person name="Luo Y.B."/>
            <person name="Zou S.Q."/>
            <person name="Chen S.P."/>
            <person name="Lan S."/>
            <person name="Tsai W.C."/>
            <person name="Van de Peer Y."/>
            <person name="Liu Z.J."/>
        </authorList>
    </citation>
    <scope>NUCLEOTIDE SEQUENCE [LARGE SCALE GENOMIC DNA]</scope>
    <source>
        <strain evidence="1">Lor288</strain>
    </source>
</reference>
<name>A0ABR2MXW8_9ASPA</name>
<protein>
    <submittedName>
        <fullName evidence="1">Protein TOPLESS</fullName>
    </submittedName>
</protein>
<gene>
    <name evidence="1" type="primary">TPL</name>
    <name evidence="1" type="ORF">KSP40_PGU009164</name>
</gene>
<dbReference type="PANTHER" id="PTHR44083:SF45">
    <property type="entry name" value="TOPLESS-RELATED PROTEIN 1"/>
    <property type="match status" value="1"/>
</dbReference>
<dbReference type="InterPro" id="IPR027728">
    <property type="entry name" value="Topless_fam"/>
</dbReference>